<feature type="domain" description="HTH cro/C1-type" evidence="4">
    <location>
        <begin position="39"/>
        <end position="92"/>
    </location>
</feature>
<protein>
    <submittedName>
        <fullName evidence="5">Transcriptional regulator, XRE family</fullName>
    </submittedName>
</protein>
<dbReference type="eggNOG" id="COG2944">
    <property type="taxonomic scope" value="Bacteria"/>
</dbReference>
<dbReference type="SUPFAM" id="SSF47413">
    <property type="entry name" value="lambda repressor-like DNA-binding domains"/>
    <property type="match status" value="1"/>
</dbReference>
<evidence type="ECO:0000256" key="2">
    <source>
        <dbReference type="ARBA" id="ARBA00023125"/>
    </source>
</evidence>
<dbReference type="InterPro" id="IPR010982">
    <property type="entry name" value="Lambda_DNA-bd_dom_sf"/>
</dbReference>
<dbReference type="PANTHER" id="PTHR36511">
    <property type="entry name" value="MERR FAMILY BACTERIAL REGULATORY PROTEIN"/>
    <property type="match status" value="1"/>
</dbReference>
<dbReference type="GO" id="GO:0003677">
    <property type="term" value="F:DNA binding"/>
    <property type="evidence" value="ECO:0007669"/>
    <property type="project" value="UniProtKB-KW"/>
</dbReference>
<evidence type="ECO:0000256" key="1">
    <source>
        <dbReference type="ARBA" id="ARBA00023015"/>
    </source>
</evidence>
<organism evidence="5">
    <name type="scientific">Caulobacter sp. (strain K31)</name>
    <dbReference type="NCBI Taxonomy" id="366602"/>
    <lineage>
        <taxon>Bacteria</taxon>
        <taxon>Pseudomonadati</taxon>
        <taxon>Pseudomonadota</taxon>
        <taxon>Alphaproteobacteria</taxon>
        <taxon>Caulobacterales</taxon>
        <taxon>Caulobacteraceae</taxon>
        <taxon>Caulobacter</taxon>
    </lineage>
</organism>
<dbReference type="AlphaFoldDB" id="B0T885"/>
<proteinExistence type="predicted"/>
<dbReference type="NCBIfam" id="NF041265">
    <property type="entry name" value="NadS"/>
    <property type="match status" value="1"/>
</dbReference>
<dbReference type="EMBL" id="CP000927">
    <property type="protein sequence ID" value="ABZ69786.1"/>
    <property type="molecule type" value="Genomic_DNA"/>
</dbReference>
<name>B0T885_CAUSK</name>
<dbReference type="CDD" id="cd00093">
    <property type="entry name" value="HTH_XRE"/>
    <property type="match status" value="1"/>
</dbReference>
<evidence type="ECO:0000259" key="4">
    <source>
        <dbReference type="PROSITE" id="PS50943"/>
    </source>
</evidence>
<dbReference type="KEGG" id="cak:Caul_0653"/>
<dbReference type="SMART" id="SM00530">
    <property type="entry name" value="HTH_XRE"/>
    <property type="match status" value="1"/>
</dbReference>
<evidence type="ECO:0000256" key="3">
    <source>
        <dbReference type="ARBA" id="ARBA00023163"/>
    </source>
</evidence>
<keyword evidence="3" id="KW-0804">Transcription</keyword>
<dbReference type="Gene3D" id="1.10.260.40">
    <property type="entry name" value="lambda repressor-like DNA-binding domains"/>
    <property type="match status" value="1"/>
</dbReference>
<dbReference type="InterPro" id="IPR047761">
    <property type="entry name" value="NadS-like"/>
</dbReference>
<dbReference type="PROSITE" id="PS50943">
    <property type="entry name" value="HTH_CROC1"/>
    <property type="match status" value="1"/>
</dbReference>
<evidence type="ECO:0000313" key="5">
    <source>
        <dbReference type="EMBL" id="ABZ69786.1"/>
    </source>
</evidence>
<dbReference type="STRING" id="366602.Caul_0653"/>
<keyword evidence="2" id="KW-0238">DNA-binding</keyword>
<accession>B0T885</accession>
<sequence>MSSDNVNFNRIMAGLEEVGDIVEGRSVPARVHAPAEVDVRAIRQRLGLSQNAFAARFGFSASAVKDWEQHRRRPEAAARILLTVIDREPAAVERALAYG</sequence>
<dbReference type="Pfam" id="PF13560">
    <property type="entry name" value="HTH_31"/>
    <property type="match status" value="1"/>
</dbReference>
<dbReference type="PANTHER" id="PTHR36511:SF4">
    <property type="entry name" value="ANTITOXIN MQSA"/>
    <property type="match status" value="1"/>
</dbReference>
<dbReference type="HOGENOM" id="CLU_144725_3_2_5"/>
<gene>
    <name evidence="5" type="ordered locus">Caul_0653</name>
</gene>
<keyword evidence="1" id="KW-0805">Transcription regulation</keyword>
<dbReference type="InterPro" id="IPR052359">
    <property type="entry name" value="HTH-type_reg/antitoxin"/>
</dbReference>
<dbReference type="InterPro" id="IPR001387">
    <property type="entry name" value="Cro/C1-type_HTH"/>
</dbReference>
<reference evidence="5" key="1">
    <citation type="submission" date="2008-01" db="EMBL/GenBank/DDBJ databases">
        <title>Complete sequence of chromosome of Caulobacter sp. K31.</title>
        <authorList>
            <consortium name="US DOE Joint Genome Institute"/>
            <person name="Copeland A."/>
            <person name="Lucas S."/>
            <person name="Lapidus A."/>
            <person name="Barry K."/>
            <person name="Glavina del Rio T."/>
            <person name="Dalin E."/>
            <person name="Tice H."/>
            <person name="Pitluck S."/>
            <person name="Bruce D."/>
            <person name="Goodwin L."/>
            <person name="Thompson L.S."/>
            <person name="Brettin T."/>
            <person name="Detter J.C."/>
            <person name="Han C."/>
            <person name="Schmutz J."/>
            <person name="Larimer F."/>
            <person name="Land M."/>
            <person name="Hauser L."/>
            <person name="Kyrpides N."/>
            <person name="Kim E."/>
            <person name="Stephens C."/>
            <person name="Richardson P."/>
        </authorList>
    </citation>
    <scope>NUCLEOTIDE SEQUENCE [LARGE SCALE GENOMIC DNA]</scope>
    <source>
        <strain evidence="5">K31</strain>
    </source>
</reference>